<sequence>MSFSGKWKKVKKSGAFRRQTKKIYESLLSNSVHLNHSTTATSDFQEVKVPDKTVLQEDSATVSEEEQNTINFDTERQKDGEEIIKRNDWLIELQNFEEDDSVISELEQNAEFARDLRMWAVKFNISHSALRDLFKGINKRLPGILPADPRTFLETCQTVIMTKVGSGDYWHHGFEACLREALTPMQNLPKIISVNINVDGLPIYKSSKIEFWPIVFNIYELPQVKPMIIGIYCGSGKPSSLTAFLQPFVTEAQTIFSEGLLMNGVRIDIQLRCFICDSPARAFIKGVANFNSKHGCLKCTTVGEYSHISHTVFFPRADCERRTNENFRARQYGSHHKQDSPLLLLPIDMIKDFPVGDSLHLLDLGVMKKCLLGWRDGSFGSYKTKWCARDIDKVSKFLEKCKMPSEFHRSVRGLDVLCHWKGTEYRTFLHYLGIIILKDVLAPEVYLHFLLFFCAVTICSSNLYKHFLDLAETLLDNYVEYYRDFYGEDYITSNVHNLTHLVEEVKNFGTLSSFNAYPFENKLFQIKKLLRNGNLPLAQVAKRISEIIKMENALLKENHSVGFQHFPKLKNDNGTGHFFKLELKEYSLSSDYQNKWFLTQNNNVVTFHYALLNDEGKTLIYGSPVKDLADVFDVPIKSSYLNIFKSNLVEYKSPNQYLISEIKSKVVAIEYNGTTVFFPLLHCLQK</sequence>
<evidence type="ECO:0000313" key="3">
    <source>
        <dbReference type="RefSeq" id="XP_030764291.1"/>
    </source>
</evidence>
<dbReference type="OrthoDB" id="7431418at2759"/>
<proteinExistence type="predicted"/>
<name>A0A6J2YLW0_SITOR</name>
<gene>
    <name evidence="3" type="primary">LOC115888654</name>
    <name evidence="2" type="synonym">LOC115874080</name>
</gene>
<accession>A0A6J2YLW0</accession>
<dbReference type="KEGG" id="soy:115874080"/>
<dbReference type="PANTHER" id="PTHR33053:SF9">
    <property type="entry name" value="AGAP000105-PA"/>
    <property type="match status" value="1"/>
</dbReference>
<dbReference type="PANTHER" id="PTHR33053">
    <property type="entry name" value="PROTEIN, PUTATIVE-RELATED"/>
    <property type="match status" value="1"/>
</dbReference>
<dbReference type="Proteomes" id="UP000504635">
    <property type="component" value="Unplaced"/>
</dbReference>
<evidence type="ECO:0000313" key="2">
    <source>
        <dbReference type="RefSeq" id="XP_030745002.1"/>
    </source>
</evidence>
<organism evidence="1 3">
    <name type="scientific">Sitophilus oryzae</name>
    <name type="common">Rice weevil</name>
    <name type="synonym">Curculio oryzae</name>
    <dbReference type="NCBI Taxonomy" id="7048"/>
    <lineage>
        <taxon>Eukaryota</taxon>
        <taxon>Metazoa</taxon>
        <taxon>Ecdysozoa</taxon>
        <taxon>Arthropoda</taxon>
        <taxon>Hexapoda</taxon>
        <taxon>Insecta</taxon>
        <taxon>Pterygota</taxon>
        <taxon>Neoptera</taxon>
        <taxon>Endopterygota</taxon>
        <taxon>Coleoptera</taxon>
        <taxon>Polyphaga</taxon>
        <taxon>Cucujiformia</taxon>
        <taxon>Curculionidae</taxon>
        <taxon>Dryophthorinae</taxon>
        <taxon>Sitophilus</taxon>
    </lineage>
</organism>
<reference evidence="2 3" key="1">
    <citation type="submission" date="2025-04" db="UniProtKB">
        <authorList>
            <consortium name="RefSeq"/>
        </authorList>
    </citation>
    <scope>IDENTIFICATION</scope>
    <source>
        <tissue evidence="2 3">Gonads</tissue>
    </source>
</reference>
<dbReference type="RefSeq" id="XP_030745002.1">
    <property type="nucleotide sequence ID" value="XM_030889142.1"/>
</dbReference>
<protein>
    <submittedName>
        <fullName evidence="2">Uncharacterized protein LOC115874080</fullName>
    </submittedName>
    <submittedName>
        <fullName evidence="3">Uncharacterized protein LOC115888654</fullName>
    </submittedName>
</protein>
<dbReference type="KEGG" id="soy:115888654"/>
<dbReference type="GeneID" id="115888654"/>
<keyword evidence="1" id="KW-1185">Reference proteome</keyword>
<dbReference type="AlphaFoldDB" id="A0A6J2YLW0"/>
<evidence type="ECO:0000313" key="1">
    <source>
        <dbReference type="Proteomes" id="UP000504635"/>
    </source>
</evidence>
<dbReference type="RefSeq" id="XP_030764291.1">
    <property type="nucleotide sequence ID" value="XM_030908431.1"/>
</dbReference>